<dbReference type="PROSITE" id="PS50887">
    <property type="entry name" value="GGDEF"/>
    <property type="match status" value="1"/>
</dbReference>
<dbReference type="Gene3D" id="3.30.70.270">
    <property type="match status" value="1"/>
</dbReference>
<evidence type="ECO:0000259" key="5">
    <source>
        <dbReference type="PROSITE" id="PS50887"/>
    </source>
</evidence>
<dbReference type="InterPro" id="IPR035965">
    <property type="entry name" value="PAS-like_dom_sf"/>
</dbReference>
<dbReference type="InterPro" id="IPR000160">
    <property type="entry name" value="GGDEF_dom"/>
</dbReference>
<dbReference type="SUPFAM" id="SSF55785">
    <property type="entry name" value="PYP-like sensor domain (PAS domain)"/>
    <property type="match status" value="1"/>
</dbReference>
<dbReference type="EMBL" id="AP012547">
    <property type="protein sequence ID" value="BAO30815.1"/>
    <property type="molecule type" value="Genomic_DNA"/>
</dbReference>
<dbReference type="SMART" id="SM00267">
    <property type="entry name" value="GGDEF"/>
    <property type="match status" value="1"/>
</dbReference>
<dbReference type="InterPro" id="IPR043128">
    <property type="entry name" value="Rev_trsase/Diguanyl_cyclase"/>
</dbReference>
<dbReference type="PROSITE" id="PS50112">
    <property type="entry name" value="PAS"/>
    <property type="match status" value="1"/>
</dbReference>
<comment type="catalytic activity">
    <reaction evidence="2">
        <text>2 GTP = 3',3'-c-di-GMP + 2 diphosphate</text>
        <dbReference type="Rhea" id="RHEA:24898"/>
        <dbReference type="ChEBI" id="CHEBI:33019"/>
        <dbReference type="ChEBI" id="CHEBI:37565"/>
        <dbReference type="ChEBI" id="CHEBI:58805"/>
        <dbReference type="EC" id="2.7.7.65"/>
    </reaction>
</comment>
<dbReference type="Pfam" id="PF13426">
    <property type="entry name" value="PAS_9"/>
    <property type="match status" value="1"/>
</dbReference>
<dbReference type="HOGENOM" id="CLU_000445_11_4_4"/>
<dbReference type="GO" id="GO:0005886">
    <property type="term" value="C:plasma membrane"/>
    <property type="evidence" value="ECO:0007669"/>
    <property type="project" value="TreeGrafter"/>
</dbReference>
<proteinExistence type="predicted"/>
<dbReference type="Pfam" id="PF00990">
    <property type="entry name" value="GGDEF"/>
    <property type="match status" value="1"/>
</dbReference>
<name>W0SJM5_9PROT</name>
<evidence type="ECO:0000313" key="7">
    <source>
        <dbReference type="Proteomes" id="UP000031637"/>
    </source>
</evidence>
<dbReference type="GO" id="GO:1902201">
    <property type="term" value="P:negative regulation of bacterial-type flagellum-dependent cell motility"/>
    <property type="evidence" value="ECO:0007669"/>
    <property type="project" value="TreeGrafter"/>
</dbReference>
<dbReference type="SMART" id="SM00091">
    <property type="entry name" value="PAS"/>
    <property type="match status" value="1"/>
</dbReference>
<dbReference type="Gene3D" id="3.30.450.20">
    <property type="entry name" value="PAS domain"/>
    <property type="match status" value="1"/>
</dbReference>
<sequence length="333" mass="36518">MVAKKKGEPAAGSDADLGQSFAVNLMQHLVVPTFVLDAQCNVLIWNKACERLTGVQAAEVIGTREHWRAFYEAPRPCLADLVVQGRVGEVEALYFTHGDASGPSFGVHAENWCVMPCLGSELYLAIDAGPIYDGDGNLVAVIETLRDMTDHRRAQTALEQMATRDFLTGIANRRSFDEKLVSEWKRECRDLRGMSLLMIDVDHFKRYNDTYGHQAGDRCLQQIATLLEQVVFRPGDLVARYGGEEFAVILTATDAIGAGIVANRILERVAELALPHSGSECGYVTLSIGISTSLPEPDMTQENLISLADSALYKAKHAGRNRYVSDQGAETVE</sequence>
<feature type="domain" description="PAS" evidence="3">
    <location>
        <begin position="18"/>
        <end position="62"/>
    </location>
</feature>
<evidence type="ECO:0000259" key="4">
    <source>
        <dbReference type="PROSITE" id="PS50113"/>
    </source>
</evidence>
<gene>
    <name evidence="6" type="ORF">SUTH_03037</name>
</gene>
<dbReference type="Proteomes" id="UP000031637">
    <property type="component" value="Chromosome"/>
</dbReference>
<reference evidence="6 7" key="1">
    <citation type="journal article" date="2014" name="Syst. Appl. Microbiol.">
        <title>Complete genomes of freshwater sulfur oxidizers Sulfuricella denitrificans skB26 and Sulfuritalea hydrogenivorans sk43H: genetic insights into the sulfur oxidation pathway of betaproteobacteria.</title>
        <authorList>
            <person name="Watanabe T."/>
            <person name="Kojima H."/>
            <person name="Fukui M."/>
        </authorList>
    </citation>
    <scope>NUCLEOTIDE SEQUENCE [LARGE SCALE GENOMIC DNA]</scope>
    <source>
        <strain evidence="6">DSM22779</strain>
    </source>
</reference>
<dbReference type="RefSeq" id="WP_052473692.1">
    <property type="nucleotide sequence ID" value="NZ_AP012547.1"/>
</dbReference>
<dbReference type="NCBIfam" id="TIGR00254">
    <property type="entry name" value="GGDEF"/>
    <property type="match status" value="1"/>
</dbReference>
<dbReference type="GO" id="GO:0052621">
    <property type="term" value="F:diguanylate cyclase activity"/>
    <property type="evidence" value="ECO:0007669"/>
    <property type="project" value="UniProtKB-EC"/>
</dbReference>
<dbReference type="SUPFAM" id="SSF55073">
    <property type="entry name" value="Nucleotide cyclase"/>
    <property type="match status" value="1"/>
</dbReference>
<evidence type="ECO:0000256" key="2">
    <source>
        <dbReference type="ARBA" id="ARBA00034247"/>
    </source>
</evidence>
<dbReference type="STRING" id="1223802.SUTH_03037"/>
<dbReference type="InterPro" id="IPR000014">
    <property type="entry name" value="PAS"/>
</dbReference>
<organism evidence="6 7">
    <name type="scientific">Sulfuritalea hydrogenivorans sk43H</name>
    <dbReference type="NCBI Taxonomy" id="1223802"/>
    <lineage>
        <taxon>Bacteria</taxon>
        <taxon>Pseudomonadati</taxon>
        <taxon>Pseudomonadota</taxon>
        <taxon>Betaproteobacteria</taxon>
        <taxon>Nitrosomonadales</taxon>
        <taxon>Sterolibacteriaceae</taxon>
        <taxon>Sulfuritalea</taxon>
    </lineage>
</organism>
<dbReference type="OrthoDB" id="9803824at2"/>
<protein>
    <recommendedName>
        <fullName evidence="1">diguanylate cyclase</fullName>
        <ecNumber evidence="1">2.7.7.65</ecNumber>
    </recommendedName>
</protein>
<dbReference type="InterPro" id="IPR050469">
    <property type="entry name" value="Diguanylate_Cyclase"/>
</dbReference>
<dbReference type="AlphaFoldDB" id="W0SJM5"/>
<dbReference type="GO" id="GO:0043709">
    <property type="term" value="P:cell adhesion involved in single-species biofilm formation"/>
    <property type="evidence" value="ECO:0007669"/>
    <property type="project" value="TreeGrafter"/>
</dbReference>
<accession>W0SJM5</accession>
<dbReference type="CDD" id="cd01949">
    <property type="entry name" value="GGDEF"/>
    <property type="match status" value="1"/>
</dbReference>
<dbReference type="PANTHER" id="PTHR45138:SF9">
    <property type="entry name" value="DIGUANYLATE CYCLASE DGCM-RELATED"/>
    <property type="match status" value="1"/>
</dbReference>
<dbReference type="PROSITE" id="PS50113">
    <property type="entry name" value="PAC"/>
    <property type="match status" value="1"/>
</dbReference>
<dbReference type="FunFam" id="3.30.70.270:FF:000001">
    <property type="entry name" value="Diguanylate cyclase domain protein"/>
    <property type="match status" value="1"/>
</dbReference>
<dbReference type="EC" id="2.7.7.65" evidence="1"/>
<keyword evidence="7" id="KW-1185">Reference proteome</keyword>
<dbReference type="CDD" id="cd00130">
    <property type="entry name" value="PAS"/>
    <property type="match status" value="1"/>
</dbReference>
<evidence type="ECO:0000259" key="3">
    <source>
        <dbReference type="PROSITE" id="PS50112"/>
    </source>
</evidence>
<feature type="domain" description="PAC" evidence="4">
    <location>
        <begin position="108"/>
        <end position="160"/>
    </location>
</feature>
<evidence type="ECO:0000256" key="1">
    <source>
        <dbReference type="ARBA" id="ARBA00012528"/>
    </source>
</evidence>
<feature type="domain" description="GGDEF" evidence="5">
    <location>
        <begin position="192"/>
        <end position="328"/>
    </location>
</feature>
<dbReference type="InterPro" id="IPR000700">
    <property type="entry name" value="PAS-assoc_C"/>
</dbReference>
<dbReference type="InterPro" id="IPR029787">
    <property type="entry name" value="Nucleotide_cyclase"/>
</dbReference>
<dbReference type="KEGG" id="shd:SUTH_03037"/>
<evidence type="ECO:0000313" key="6">
    <source>
        <dbReference type="EMBL" id="BAO30815.1"/>
    </source>
</evidence>
<dbReference type="PANTHER" id="PTHR45138">
    <property type="entry name" value="REGULATORY COMPONENTS OF SENSORY TRANSDUCTION SYSTEM"/>
    <property type="match status" value="1"/>
</dbReference>